<reference evidence="2 3" key="1">
    <citation type="journal article" date="2024" name="G3 (Bethesda)">
        <title>Genome assembly of Hibiscus sabdariffa L. provides insights into metabolisms of medicinal natural products.</title>
        <authorList>
            <person name="Kim T."/>
        </authorList>
    </citation>
    <scope>NUCLEOTIDE SEQUENCE [LARGE SCALE GENOMIC DNA]</scope>
    <source>
        <strain evidence="2">TK-2024</strain>
        <tissue evidence="2">Old leaves</tissue>
    </source>
</reference>
<dbReference type="EMBL" id="JBBPBM010000009">
    <property type="protein sequence ID" value="KAK8568901.1"/>
    <property type="molecule type" value="Genomic_DNA"/>
</dbReference>
<feature type="compositionally biased region" description="Basic and acidic residues" evidence="1">
    <location>
        <begin position="17"/>
        <end position="26"/>
    </location>
</feature>
<protein>
    <submittedName>
        <fullName evidence="2">Uncharacterized protein</fullName>
    </submittedName>
</protein>
<gene>
    <name evidence="2" type="ORF">V6N12_007436</name>
</gene>
<accession>A0ABR2F1Q5</accession>
<comment type="caution">
    <text evidence="2">The sequence shown here is derived from an EMBL/GenBank/DDBJ whole genome shotgun (WGS) entry which is preliminary data.</text>
</comment>
<keyword evidence="3" id="KW-1185">Reference proteome</keyword>
<sequence>MRSPSVDPKDCSNVSEKPPDTLDPRESGQGLSLGDGMQVDAIVENKIAHDNNYVESKARFDGTIAARNDGVAAMEVGVTLGLGSGGSTLSYAAMVSGKAKVPDVSNSLAMDFDVVVEEADYVINHSGDFPSIKFSEKLSTVAKSAVSTQKSVTVIPLVVGDDRNLGDNQVVLGEWVQAASKKVDDLARLVQERPDPGKASDATGLPSTKPNHSVILRGLVDAVVSVEHGVTESHWVSRLFLFIYLF</sequence>
<evidence type="ECO:0000313" key="2">
    <source>
        <dbReference type="EMBL" id="KAK8568901.1"/>
    </source>
</evidence>
<organism evidence="2 3">
    <name type="scientific">Hibiscus sabdariffa</name>
    <name type="common">roselle</name>
    <dbReference type="NCBI Taxonomy" id="183260"/>
    <lineage>
        <taxon>Eukaryota</taxon>
        <taxon>Viridiplantae</taxon>
        <taxon>Streptophyta</taxon>
        <taxon>Embryophyta</taxon>
        <taxon>Tracheophyta</taxon>
        <taxon>Spermatophyta</taxon>
        <taxon>Magnoliopsida</taxon>
        <taxon>eudicotyledons</taxon>
        <taxon>Gunneridae</taxon>
        <taxon>Pentapetalae</taxon>
        <taxon>rosids</taxon>
        <taxon>malvids</taxon>
        <taxon>Malvales</taxon>
        <taxon>Malvaceae</taxon>
        <taxon>Malvoideae</taxon>
        <taxon>Hibiscus</taxon>
    </lineage>
</organism>
<dbReference type="Proteomes" id="UP001472677">
    <property type="component" value="Unassembled WGS sequence"/>
</dbReference>
<feature type="region of interest" description="Disordered" evidence="1">
    <location>
        <begin position="1"/>
        <end position="33"/>
    </location>
</feature>
<evidence type="ECO:0000256" key="1">
    <source>
        <dbReference type="SAM" id="MobiDB-lite"/>
    </source>
</evidence>
<proteinExistence type="predicted"/>
<name>A0ABR2F1Q5_9ROSI</name>
<evidence type="ECO:0000313" key="3">
    <source>
        <dbReference type="Proteomes" id="UP001472677"/>
    </source>
</evidence>